<gene>
    <name evidence="1" type="ORF">EVAR_33981_1</name>
</gene>
<organism evidence="1 2">
    <name type="scientific">Eumeta variegata</name>
    <name type="common">Bagworm moth</name>
    <name type="synonym">Eumeta japonica</name>
    <dbReference type="NCBI Taxonomy" id="151549"/>
    <lineage>
        <taxon>Eukaryota</taxon>
        <taxon>Metazoa</taxon>
        <taxon>Ecdysozoa</taxon>
        <taxon>Arthropoda</taxon>
        <taxon>Hexapoda</taxon>
        <taxon>Insecta</taxon>
        <taxon>Pterygota</taxon>
        <taxon>Neoptera</taxon>
        <taxon>Endopterygota</taxon>
        <taxon>Lepidoptera</taxon>
        <taxon>Glossata</taxon>
        <taxon>Ditrysia</taxon>
        <taxon>Tineoidea</taxon>
        <taxon>Psychidae</taxon>
        <taxon>Oiketicinae</taxon>
        <taxon>Eumeta</taxon>
    </lineage>
</organism>
<comment type="caution">
    <text evidence="1">The sequence shown here is derived from an EMBL/GenBank/DDBJ whole genome shotgun (WGS) entry which is preliminary data.</text>
</comment>
<evidence type="ECO:0000313" key="1">
    <source>
        <dbReference type="EMBL" id="GBP56924.1"/>
    </source>
</evidence>
<dbReference type="AlphaFoldDB" id="A0A4C1X3J4"/>
<reference evidence="1 2" key="1">
    <citation type="journal article" date="2019" name="Commun. Biol.">
        <title>The bagworm genome reveals a unique fibroin gene that provides high tensile strength.</title>
        <authorList>
            <person name="Kono N."/>
            <person name="Nakamura H."/>
            <person name="Ohtoshi R."/>
            <person name="Tomita M."/>
            <person name="Numata K."/>
            <person name="Arakawa K."/>
        </authorList>
    </citation>
    <scope>NUCLEOTIDE SEQUENCE [LARGE SCALE GENOMIC DNA]</scope>
</reference>
<protein>
    <submittedName>
        <fullName evidence="1">Uncharacterized protein</fullName>
    </submittedName>
</protein>
<sequence length="90" mass="10314">MPINEPPPIRVRPLPAARSVRLVLVIWLQVSNTKRCTARGELGCVRVKGRLRLRPYKSKARTSQPNRKWPACVPDRPAQAQAARKQYEFI</sequence>
<dbReference type="Proteomes" id="UP000299102">
    <property type="component" value="Unassembled WGS sequence"/>
</dbReference>
<evidence type="ECO:0000313" key="2">
    <source>
        <dbReference type="Proteomes" id="UP000299102"/>
    </source>
</evidence>
<name>A0A4C1X3J4_EUMVA</name>
<dbReference type="EMBL" id="BGZK01000704">
    <property type="protein sequence ID" value="GBP56924.1"/>
    <property type="molecule type" value="Genomic_DNA"/>
</dbReference>
<proteinExistence type="predicted"/>
<accession>A0A4C1X3J4</accession>
<keyword evidence="2" id="KW-1185">Reference proteome</keyword>